<evidence type="ECO:0000313" key="2">
    <source>
        <dbReference type="EMBL" id="CAH0406751.1"/>
    </source>
</evidence>
<gene>
    <name evidence="2" type="ORF">CHILSU_LOCUS10136</name>
</gene>
<reference evidence="2" key="1">
    <citation type="submission" date="2021-12" db="EMBL/GenBank/DDBJ databases">
        <authorList>
            <person name="King R."/>
        </authorList>
    </citation>
    <scope>NUCLEOTIDE SEQUENCE</scope>
</reference>
<dbReference type="Proteomes" id="UP001153292">
    <property type="component" value="Chromosome 6"/>
</dbReference>
<protein>
    <recommendedName>
        <fullName evidence="4">ABC transmembrane type-1 domain-containing protein</fullName>
    </recommendedName>
</protein>
<sequence length="393" mass="40612">MTKFGGDNLNRTTNRGVEAKEVEIANITLDRHSNSCSSSLPASRPVCGDSASSAGGGGDGGSHPLPVSSSSYVQVVVQQQRVSAPAPAAAAARHSPRLPRASSPLRHFYVINAAMNTTGDVEGCGGGCGGCGGCGEGVGARARARARAGAESVLLLPASLVLPARPARGRDSHAAREYLAGGDSPRRAVPDAGGAAGDARQYDKEAHHMTEKPATWRMLSNISNTNLDLSENGPERVEVYYFEQGAGEYLQTSEAGGASACERWAQGAARRAAAALVPLPAAARLLLAAPLALLITLERCALMVVRDLVTGVVQTASDYALKPALALVFNAVVRPPLVFAANVSRAVRAALRPLAAAATDAVEPAAALLRSLRLVTVRYDRAGGTRLRPDTDA</sequence>
<dbReference type="EMBL" id="OU963899">
    <property type="protein sequence ID" value="CAH0406751.1"/>
    <property type="molecule type" value="Genomic_DNA"/>
</dbReference>
<keyword evidence="3" id="KW-1185">Reference proteome</keyword>
<name>A0ABN8BAD9_CHISP</name>
<evidence type="ECO:0000313" key="3">
    <source>
        <dbReference type="Proteomes" id="UP001153292"/>
    </source>
</evidence>
<accession>A0ABN8BAD9</accession>
<evidence type="ECO:0000256" key="1">
    <source>
        <dbReference type="SAM" id="MobiDB-lite"/>
    </source>
</evidence>
<evidence type="ECO:0008006" key="4">
    <source>
        <dbReference type="Google" id="ProtNLM"/>
    </source>
</evidence>
<feature type="region of interest" description="Disordered" evidence="1">
    <location>
        <begin position="47"/>
        <end position="67"/>
    </location>
</feature>
<feature type="region of interest" description="Disordered" evidence="1">
    <location>
        <begin position="180"/>
        <end position="208"/>
    </location>
</feature>
<organism evidence="2 3">
    <name type="scientific">Chilo suppressalis</name>
    <name type="common">Asiatic rice borer moth</name>
    <dbReference type="NCBI Taxonomy" id="168631"/>
    <lineage>
        <taxon>Eukaryota</taxon>
        <taxon>Metazoa</taxon>
        <taxon>Ecdysozoa</taxon>
        <taxon>Arthropoda</taxon>
        <taxon>Hexapoda</taxon>
        <taxon>Insecta</taxon>
        <taxon>Pterygota</taxon>
        <taxon>Neoptera</taxon>
        <taxon>Endopterygota</taxon>
        <taxon>Lepidoptera</taxon>
        <taxon>Glossata</taxon>
        <taxon>Ditrysia</taxon>
        <taxon>Pyraloidea</taxon>
        <taxon>Crambidae</taxon>
        <taxon>Crambinae</taxon>
        <taxon>Chilo</taxon>
    </lineage>
</organism>
<feature type="compositionally biased region" description="Low complexity" evidence="1">
    <location>
        <begin position="190"/>
        <end position="199"/>
    </location>
</feature>
<proteinExistence type="predicted"/>